<accession>A0A243RYP5</accession>
<sequence length="106" mass="12214">MTRTRQPQAVKQEGPTPEWEPYTSHGAILRVRHTSCCGRYELASEGGEFFVLRPAGRRGYEQTSRGRAYRDVIQMYAALVRKHHLDHTSRGEWYEADPYMNQAEAG</sequence>
<name>A0A243RYP5_9ACTN</name>
<evidence type="ECO:0000313" key="2">
    <source>
        <dbReference type="EMBL" id="OUD00110.1"/>
    </source>
</evidence>
<comment type="caution">
    <text evidence="2">The sequence shown here is derived from an EMBL/GenBank/DDBJ whole genome shotgun (WGS) entry which is preliminary data.</text>
</comment>
<protein>
    <submittedName>
        <fullName evidence="2">Uncharacterized protein</fullName>
    </submittedName>
</protein>
<proteinExistence type="predicted"/>
<dbReference type="AlphaFoldDB" id="A0A243RYP5"/>
<feature type="region of interest" description="Disordered" evidence="1">
    <location>
        <begin position="1"/>
        <end position="22"/>
    </location>
</feature>
<dbReference type="Proteomes" id="UP000194761">
    <property type="component" value="Unassembled WGS sequence"/>
</dbReference>
<organism evidence="2 3">
    <name type="scientific">Streptosporangium minutum</name>
    <dbReference type="NCBI Taxonomy" id="569862"/>
    <lineage>
        <taxon>Bacteria</taxon>
        <taxon>Bacillati</taxon>
        <taxon>Actinomycetota</taxon>
        <taxon>Actinomycetes</taxon>
        <taxon>Streptosporangiales</taxon>
        <taxon>Streptosporangiaceae</taxon>
        <taxon>Streptosporangium</taxon>
    </lineage>
</organism>
<reference evidence="2 3" key="1">
    <citation type="submission" date="2017-05" db="EMBL/GenBank/DDBJ databases">
        <title>Biotechnological potential of actinobacteria isolated from South African environments.</title>
        <authorList>
            <person name="Le Roes-Hill M."/>
            <person name="Prins A."/>
            <person name="Durrell K.A."/>
        </authorList>
    </citation>
    <scope>NUCLEOTIDE SEQUENCE [LARGE SCALE GENOMIC DNA]</scope>
    <source>
        <strain evidence="2">M26</strain>
    </source>
</reference>
<gene>
    <name evidence="2" type="ORF">CA984_00275</name>
</gene>
<dbReference type="RefSeq" id="WP_086566464.1">
    <property type="nucleotide sequence ID" value="NZ_NGFP01000001.1"/>
</dbReference>
<evidence type="ECO:0000256" key="1">
    <source>
        <dbReference type="SAM" id="MobiDB-lite"/>
    </source>
</evidence>
<dbReference type="EMBL" id="NGFP01000001">
    <property type="protein sequence ID" value="OUD00110.1"/>
    <property type="molecule type" value="Genomic_DNA"/>
</dbReference>
<evidence type="ECO:0000313" key="3">
    <source>
        <dbReference type="Proteomes" id="UP000194761"/>
    </source>
</evidence>
<keyword evidence="3" id="KW-1185">Reference proteome</keyword>